<organism evidence="2 3">
    <name type="scientific">Sparassis crispa</name>
    <dbReference type="NCBI Taxonomy" id="139825"/>
    <lineage>
        <taxon>Eukaryota</taxon>
        <taxon>Fungi</taxon>
        <taxon>Dikarya</taxon>
        <taxon>Basidiomycota</taxon>
        <taxon>Agaricomycotina</taxon>
        <taxon>Agaricomycetes</taxon>
        <taxon>Polyporales</taxon>
        <taxon>Sparassidaceae</taxon>
        <taxon>Sparassis</taxon>
    </lineage>
</organism>
<evidence type="ECO:0000313" key="3">
    <source>
        <dbReference type="Proteomes" id="UP000287166"/>
    </source>
</evidence>
<name>A0A401GF47_9APHY</name>
<comment type="caution">
    <text evidence="2">The sequence shown here is derived from an EMBL/GenBank/DDBJ whole genome shotgun (WGS) entry which is preliminary data.</text>
</comment>
<dbReference type="InterPro" id="IPR002495">
    <property type="entry name" value="Glyco_trans_8"/>
</dbReference>
<dbReference type="OrthoDB" id="2014201at2759"/>
<dbReference type="InterPro" id="IPR050587">
    <property type="entry name" value="GNT1/Glycosyltrans_8"/>
</dbReference>
<dbReference type="EMBL" id="BFAD01000003">
    <property type="protein sequence ID" value="GBE80761.1"/>
    <property type="molecule type" value="Genomic_DNA"/>
</dbReference>
<dbReference type="GeneID" id="38777678"/>
<gene>
    <name evidence="2" type="ORF">SCP_0304800</name>
</gene>
<dbReference type="GO" id="GO:0016757">
    <property type="term" value="F:glycosyltransferase activity"/>
    <property type="evidence" value="ECO:0007669"/>
    <property type="project" value="InterPro"/>
</dbReference>
<keyword evidence="1" id="KW-0812">Transmembrane</keyword>
<dbReference type="STRING" id="139825.A0A401GF47"/>
<evidence type="ECO:0000256" key="1">
    <source>
        <dbReference type="SAM" id="Phobius"/>
    </source>
</evidence>
<keyword evidence="1" id="KW-1133">Transmembrane helix</keyword>
<dbReference type="Gene3D" id="3.90.550.10">
    <property type="entry name" value="Spore Coat Polysaccharide Biosynthesis Protein SpsA, Chain A"/>
    <property type="match status" value="1"/>
</dbReference>
<accession>A0A401GF47</accession>
<reference evidence="2 3" key="1">
    <citation type="journal article" date="2018" name="Sci. Rep.">
        <title>Genome sequence of the cauliflower mushroom Sparassis crispa (Hanabiratake) and its association with beneficial usage.</title>
        <authorList>
            <person name="Kiyama R."/>
            <person name="Furutani Y."/>
            <person name="Kawaguchi K."/>
            <person name="Nakanishi T."/>
        </authorList>
    </citation>
    <scope>NUCLEOTIDE SEQUENCE [LARGE SCALE GENOMIC DNA]</scope>
</reference>
<feature type="transmembrane region" description="Helical" evidence="1">
    <location>
        <begin position="29"/>
        <end position="50"/>
    </location>
</feature>
<dbReference type="SUPFAM" id="SSF53448">
    <property type="entry name" value="Nucleotide-diphospho-sugar transferases"/>
    <property type="match status" value="1"/>
</dbReference>
<dbReference type="AlphaFoldDB" id="A0A401GF47"/>
<dbReference type="Pfam" id="PF01501">
    <property type="entry name" value="Glyco_transf_8"/>
    <property type="match status" value="1"/>
</dbReference>
<keyword evidence="3" id="KW-1185">Reference proteome</keyword>
<dbReference type="Proteomes" id="UP000287166">
    <property type="component" value="Unassembled WGS sequence"/>
</dbReference>
<proteinExistence type="predicted"/>
<dbReference type="InParanoid" id="A0A401GF47"/>
<protein>
    <submittedName>
        <fullName evidence="2">Glycosyltransferase family 8 protein</fullName>
    </submittedName>
</protein>
<dbReference type="RefSeq" id="XP_027611674.1">
    <property type="nucleotide sequence ID" value="XM_027755873.1"/>
</dbReference>
<keyword evidence="1" id="KW-0472">Membrane</keyword>
<dbReference type="InterPro" id="IPR029044">
    <property type="entry name" value="Nucleotide-diphossugar_trans"/>
</dbReference>
<evidence type="ECO:0000313" key="2">
    <source>
        <dbReference type="EMBL" id="GBE80761.1"/>
    </source>
</evidence>
<keyword evidence="2" id="KW-0808">Transferase</keyword>
<dbReference type="PANTHER" id="PTHR11183">
    <property type="entry name" value="GLYCOGENIN SUBFAMILY MEMBER"/>
    <property type="match status" value="1"/>
</dbReference>
<sequence length="378" mass="41980">MFSFFRSYKDYTPLFPSDHPGAAKTGRRIYILLLFAALVASAVLNIVLGVKLRGRSPEPLDNYQNLNTQPIVSTDALNLLPQTNPNEHAIVTTLYTDAYATAIATLGHSLNKVNSTAARLLLYLPDRVSPHALCVATASGFMPRPISRIPPPNNGKGVHPRFLDQYSKLNLWTLDGAGGYASVVYLDADTLVLRNFDELFGLPYSFAAVPDVYYDERGFVVSFNAGVLFLRPSTTVFHAMLDEIATATYPMNEAEQAFLNHYYAAEAVRLPYAYNANLAIKIRQPALWTALLAREARIVHFTVIKPFLVTEEDGHTVIDMRHMEEHVQGRMRDQGGLFEEELGIWLGAWRETRHTYSEAFAQCSRAHPAAAVTTSAAA</sequence>